<gene>
    <name evidence="2" type="ORF">HG543_03640</name>
</gene>
<dbReference type="Proteomes" id="UP000518300">
    <property type="component" value="Unassembled WGS sequence"/>
</dbReference>
<keyword evidence="3" id="KW-1185">Reference proteome</keyword>
<evidence type="ECO:0000313" key="2">
    <source>
        <dbReference type="EMBL" id="NMO13951.1"/>
    </source>
</evidence>
<evidence type="ECO:0000313" key="3">
    <source>
        <dbReference type="Proteomes" id="UP000518300"/>
    </source>
</evidence>
<feature type="chain" id="PRO_5032399466" description="Lipoprotein" evidence="1">
    <location>
        <begin position="22"/>
        <end position="206"/>
    </location>
</feature>
<dbReference type="AlphaFoldDB" id="A0A848LCE1"/>
<reference evidence="2 3" key="1">
    <citation type="submission" date="2020-04" db="EMBL/GenBank/DDBJ databases">
        <title>Draft genome of Pyxidicoccus fallax type strain.</title>
        <authorList>
            <person name="Whitworth D.E."/>
        </authorList>
    </citation>
    <scope>NUCLEOTIDE SEQUENCE [LARGE SCALE GENOMIC DNA]</scope>
    <source>
        <strain evidence="2 3">DSM 14698</strain>
    </source>
</reference>
<protein>
    <recommendedName>
        <fullName evidence="4">Lipoprotein</fullName>
    </recommendedName>
</protein>
<comment type="caution">
    <text evidence="2">The sequence shown here is derived from an EMBL/GenBank/DDBJ whole genome shotgun (WGS) entry which is preliminary data.</text>
</comment>
<sequence>MKKLPVSLLVLSLSAWGCGEADVAASPASVEQTEQELQARAFNPREVILLSFSGDTHSAALMITDTPGACARFQQGKRARWEKVLTFELGKADGYTEDPMEANALPLDKGFYKVVHHDDTSAGPFQDRWSIVFNTERDGECNNTSTLGSAQGGGVYLQSLDLSSTGGGRGAYHVSFGSGAAQRFGVFEATPCVINIEDLPPVFTCE</sequence>
<proteinExistence type="predicted"/>
<feature type="signal peptide" evidence="1">
    <location>
        <begin position="1"/>
        <end position="21"/>
    </location>
</feature>
<accession>A0A848LCE1</accession>
<name>A0A848LCE1_9BACT</name>
<dbReference type="EMBL" id="JABBJJ010000010">
    <property type="protein sequence ID" value="NMO13951.1"/>
    <property type="molecule type" value="Genomic_DNA"/>
</dbReference>
<dbReference type="RefSeq" id="WP_169343230.1">
    <property type="nucleotide sequence ID" value="NZ_JABBJJ010000010.1"/>
</dbReference>
<evidence type="ECO:0008006" key="4">
    <source>
        <dbReference type="Google" id="ProtNLM"/>
    </source>
</evidence>
<organism evidence="2 3">
    <name type="scientific">Pyxidicoccus fallax</name>
    <dbReference type="NCBI Taxonomy" id="394095"/>
    <lineage>
        <taxon>Bacteria</taxon>
        <taxon>Pseudomonadati</taxon>
        <taxon>Myxococcota</taxon>
        <taxon>Myxococcia</taxon>
        <taxon>Myxococcales</taxon>
        <taxon>Cystobacterineae</taxon>
        <taxon>Myxococcaceae</taxon>
        <taxon>Pyxidicoccus</taxon>
    </lineage>
</organism>
<keyword evidence="1" id="KW-0732">Signal</keyword>
<evidence type="ECO:0000256" key="1">
    <source>
        <dbReference type="SAM" id="SignalP"/>
    </source>
</evidence>